<keyword evidence="4 5" id="KW-0472">Membrane</keyword>
<evidence type="ECO:0000256" key="2">
    <source>
        <dbReference type="ARBA" id="ARBA00022692"/>
    </source>
</evidence>
<comment type="caution">
    <text evidence="7">The sequence shown here is derived from an EMBL/GenBank/DDBJ whole genome shotgun (WGS) entry which is preliminary data.</text>
</comment>
<dbReference type="InterPro" id="IPR007016">
    <property type="entry name" value="O-antigen_ligase-rel_domated"/>
</dbReference>
<feature type="transmembrane region" description="Helical" evidence="5">
    <location>
        <begin position="7"/>
        <end position="27"/>
    </location>
</feature>
<gene>
    <name evidence="7" type="ORF">A2373_02940</name>
</gene>
<dbReference type="SUPFAM" id="SSF48452">
    <property type="entry name" value="TPR-like"/>
    <property type="match status" value="1"/>
</dbReference>
<reference evidence="7 8" key="1">
    <citation type="journal article" date="2016" name="Nat. Commun.">
        <title>Thousands of microbial genomes shed light on interconnected biogeochemical processes in an aquifer system.</title>
        <authorList>
            <person name="Anantharaman K."/>
            <person name="Brown C.T."/>
            <person name="Hug L.A."/>
            <person name="Sharon I."/>
            <person name="Castelle C.J."/>
            <person name="Probst A.J."/>
            <person name="Thomas B.C."/>
            <person name="Singh A."/>
            <person name="Wilkins M.J."/>
            <person name="Karaoz U."/>
            <person name="Brodie E.L."/>
            <person name="Williams K.H."/>
            <person name="Hubbard S.S."/>
            <person name="Banfield J.F."/>
        </authorList>
    </citation>
    <scope>NUCLEOTIDE SEQUENCE [LARGE SCALE GENOMIC DNA]</scope>
</reference>
<keyword evidence="2 5" id="KW-0812">Transmembrane</keyword>
<dbReference type="Gene3D" id="1.25.40.10">
    <property type="entry name" value="Tetratricopeptide repeat domain"/>
    <property type="match status" value="1"/>
</dbReference>
<feature type="transmembrane region" description="Helical" evidence="5">
    <location>
        <begin position="410"/>
        <end position="427"/>
    </location>
</feature>
<dbReference type="PANTHER" id="PTHR37422">
    <property type="entry name" value="TEICHURONIC ACID BIOSYNTHESIS PROTEIN TUAE"/>
    <property type="match status" value="1"/>
</dbReference>
<evidence type="ECO:0000313" key="7">
    <source>
        <dbReference type="EMBL" id="OGH84081.1"/>
    </source>
</evidence>
<feature type="transmembrane region" description="Helical" evidence="5">
    <location>
        <begin position="66"/>
        <end position="88"/>
    </location>
</feature>
<feature type="transmembrane region" description="Helical" evidence="5">
    <location>
        <begin position="195"/>
        <end position="213"/>
    </location>
</feature>
<dbReference type="GO" id="GO:0016020">
    <property type="term" value="C:membrane"/>
    <property type="evidence" value="ECO:0007669"/>
    <property type="project" value="UniProtKB-SubCell"/>
</dbReference>
<feature type="transmembrane region" description="Helical" evidence="5">
    <location>
        <begin position="439"/>
        <end position="457"/>
    </location>
</feature>
<comment type="subcellular location">
    <subcellularLocation>
        <location evidence="1">Membrane</location>
        <topology evidence="1">Multi-pass membrane protein</topology>
    </subcellularLocation>
</comment>
<evidence type="ECO:0000256" key="3">
    <source>
        <dbReference type="ARBA" id="ARBA00022989"/>
    </source>
</evidence>
<feature type="transmembrane region" description="Helical" evidence="5">
    <location>
        <begin position="33"/>
        <end position="54"/>
    </location>
</feature>
<dbReference type="AlphaFoldDB" id="A0A1F6NJL2"/>
<keyword evidence="3 5" id="KW-1133">Transmembrane helix</keyword>
<feature type="transmembrane region" description="Helical" evidence="5">
    <location>
        <begin position="219"/>
        <end position="238"/>
    </location>
</feature>
<evidence type="ECO:0000256" key="4">
    <source>
        <dbReference type="ARBA" id="ARBA00023136"/>
    </source>
</evidence>
<feature type="transmembrane region" description="Helical" evidence="5">
    <location>
        <begin position="100"/>
        <end position="117"/>
    </location>
</feature>
<dbReference type="EMBL" id="MFQS01000003">
    <property type="protein sequence ID" value="OGH84081.1"/>
    <property type="molecule type" value="Genomic_DNA"/>
</dbReference>
<accession>A0A1F6NJL2</accession>
<feature type="transmembrane region" description="Helical" evidence="5">
    <location>
        <begin position="352"/>
        <end position="371"/>
    </location>
</feature>
<evidence type="ECO:0000256" key="5">
    <source>
        <dbReference type="SAM" id="Phobius"/>
    </source>
</evidence>
<feature type="transmembrane region" description="Helical" evidence="5">
    <location>
        <begin position="383"/>
        <end position="404"/>
    </location>
</feature>
<proteinExistence type="predicted"/>
<dbReference type="Pfam" id="PF14559">
    <property type="entry name" value="TPR_19"/>
    <property type="match status" value="1"/>
</dbReference>
<evidence type="ECO:0000313" key="8">
    <source>
        <dbReference type="Proteomes" id="UP000176300"/>
    </source>
</evidence>
<dbReference type="Proteomes" id="UP000176300">
    <property type="component" value="Unassembled WGS sequence"/>
</dbReference>
<feature type="transmembrane region" description="Helical" evidence="5">
    <location>
        <begin position="170"/>
        <end position="188"/>
    </location>
</feature>
<organism evidence="7 8">
    <name type="scientific">Candidatus Magasanikbacteria bacterium RIFOXYB1_FULL_40_15</name>
    <dbReference type="NCBI Taxonomy" id="1798697"/>
    <lineage>
        <taxon>Bacteria</taxon>
        <taxon>Candidatus Magasanikiibacteriota</taxon>
    </lineage>
</organism>
<evidence type="ECO:0000259" key="6">
    <source>
        <dbReference type="Pfam" id="PF04932"/>
    </source>
</evidence>
<protein>
    <recommendedName>
        <fullName evidence="6">O-antigen ligase-related domain-containing protein</fullName>
    </recommendedName>
</protein>
<dbReference type="PANTHER" id="PTHR37422:SF13">
    <property type="entry name" value="LIPOPOLYSACCHARIDE BIOSYNTHESIS PROTEIN PA4999-RELATED"/>
    <property type="match status" value="1"/>
</dbReference>
<name>A0A1F6NJL2_9BACT</name>
<dbReference type="STRING" id="1798697.A2373_02940"/>
<dbReference type="InterPro" id="IPR011990">
    <property type="entry name" value="TPR-like_helical_dom_sf"/>
</dbReference>
<feature type="transmembrane region" description="Helical" evidence="5">
    <location>
        <begin position="129"/>
        <end position="150"/>
    </location>
</feature>
<dbReference type="Pfam" id="PF04932">
    <property type="entry name" value="Wzy_C"/>
    <property type="match status" value="1"/>
</dbReference>
<feature type="transmembrane region" description="Helical" evidence="5">
    <location>
        <begin position="247"/>
        <end position="264"/>
    </location>
</feature>
<dbReference type="InterPro" id="IPR051533">
    <property type="entry name" value="WaaL-like"/>
</dbReference>
<feature type="domain" description="O-antigen ligase-related" evidence="6">
    <location>
        <begin position="205"/>
        <end position="360"/>
    </location>
</feature>
<evidence type="ECO:0000256" key="1">
    <source>
        <dbReference type="ARBA" id="ARBA00004141"/>
    </source>
</evidence>
<sequence>MQKKIELLFKIVAGLTFFAPLAFFPSYFIFPFIVPKIVIFRSLVLVMLGLYLILLSTDWQRYRVKITPITIVILLFLASFAVSTFTGLDWYRSFWDNHERMLGLFTVAHYVVYFLMLTSVVKTWNEWKWLLRAFLLAGGIVMFIATIQQFNHTFLMNTSDGRSASSLGNPIYVGGYGLFLFAIGWLMVMREKGMFWKSLAGVVGLLGFLGVFFSGSRGAFVGLAACVGVLIISYILSLKGHKKVRRILSSVVVASVLIMGILFLNRDTDFVRKIPTVGRLLSSTMITVNTRVMAWDIALQAWEEHPVLGWGPGNYYFAFNKYYNPEFLRYGYAETWFDNAHNIVLNTLAERGAVGAIIYLGIFFVSIFCVWKLYREMKEKVNIHFLAVVSAFLTAHLVQTISVFDNPTSYMYFFFFLAFTNSGIRELKTEDSGYVKNKNVSLSVVMISVLAVILAIYTTNLNPARANMATLDVLRGVYGKQDIQSLYATAISIPTPHIDDIRNDIARGVSPALREYVAIGRPELAQQLFQLAYKELQKNYELHPLDLRVHAQEVLLLQEAATLSGNKSLLLEAEKIMEEALKESPKRQQFIYTLAGLKIQLNKVDEAEALYKRAISDYDRIGESWWRLALLYSVTNRMNEAIVLLDEAKEKGIVLGVEGDSVLADILERAKVKAE</sequence>